<name>A0A0Q3VJZ7_9BACI</name>
<protein>
    <recommendedName>
        <fullName evidence="9">Cytochrome C oxidase assembly protein</fullName>
    </recommendedName>
</protein>
<dbReference type="EMBL" id="LJIX01000006">
    <property type="protein sequence ID" value="KQL21911.1"/>
    <property type="molecule type" value="Genomic_DNA"/>
</dbReference>
<comment type="caution">
    <text evidence="7">The sequence shown here is derived from an EMBL/GenBank/DDBJ whole genome shotgun (WGS) entry which is preliminary data.</text>
</comment>
<dbReference type="Pfam" id="PF09678">
    <property type="entry name" value="Caa3_CtaG"/>
    <property type="match status" value="1"/>
</dbReference>
<evidence type="ECO:0008006" key="9">
    <source>
        <dbReference type="Google" id="ProtNLM"/>
    </source>
</evidence>
<feature type="transmembrane region" description="Helical" evidence="6">
    <location>
        <begin position="14"/>
        <end position="34"/>
    </location>
</feature>
<evidence type="ECO:0000313" key="7">
    <source>
        <dbReference type="EMBL" id="KQL21911.1"/>
    </source>
</evidence>
<proteinExistence type="predicted"/>
<evidence type="ECO:0000256" key="6">
    <source>
        <dbReference type="SAM" id="Phobius"/>
    </source>
</evidence>
<feature type="transmembrane region" description="Helical" evidence="6">
    <location>
        <begin position="189"/>
        <end position="208"/>
    </location>
</feature>
<organism evidence="7 8">
    <name type="scientific">Cytobacillus solani</name>
    <dbReference type="NCBI Taxonomy" id="1637975"/>
    <lineage>
        <taxon>Bacteria</taxon>
        <taxon>Bacillati</taxon>
        <taxon>Bacillota</taxon>
        <taxon>Bacilli</taxon>
        <taxon>Bacillales</taxon>
        <taxon>Bacillaceae</taxon>
        <taxon>Cytobacillus</taxon>
    </lineage>
</organism>
<evidence type="ECO:0000256" key="3">
    <source>
        <dbReference type="ARBA" id="ARBA00022692"/>
    </source>
</evidence>
<dbReference type="STRING" id="1637975.AN957_13565"/>
<dbReference type="AlphaFoldDB" id="A0A0Q3VJZ7"/>
<dbReference type="Proteomes" id="UP000050996">
    <property type="component" value="Unassembled WGS sequence"/>
</dbReference>
<accession>A0A0Q3VJZ7</accession>
<dbReference type="GO" id="GO:0005886">
    <property type="term" value="C:plasma membrane"/>
    <property type="evidence" value="ECO:0007669"/>
    <property type="project" value="UniProtKB-SubCell"/>
</dbReference>
<keyword evidence="2" id="KW-1003">Cell membrane</keyword>
<keyword evidence="4 6" id="KW-1133">Transmembrane helix</keyword>
<gene>
    <name evidence="7" type="ORF">AN957_13565</name>
</gene>
<evidence type="ECO:0000256" key="4">
    <source>
        <dbReference type="ARBA" id="ARBA00022989"/>
    </source>
</evidence>
<keyword evidence="5 6" id="KW-0472">Membrane</keyword>
<keyword evidence="8" id="KW-1185">Reference proteome</keyword>
<evidence type="ECO:0000256" key="1">
    <source>
        <dbReference type="ARBA" id="ARBA00004651"/>
    </source>
</evidence>
<evidence type="ECO:0000313" key="8">
    <source>
        <dbReference type="Proteomes" id="UP000050996"/>
    </source>
</evidence>
<keyword evidence="3 6" id="KW-0812">Transmembrane</keyword>
<feature type="transmembrane region" description="Helical" evidence="6">
    <location>
        <begin position="228"/>
        <end position="247"/>
    </location>
</feature>
<feature type="transmembrane region" description="Helical" evidence="6">
    <location>
        <begin position="77"/>
        <end position="100"/>
    </location>
</feature>
<comment type="subcellular location">
    <subcellularLocation>
        <location evidence="1">Cell membrane</location>
        <topology evidence="1">Multi-pass membrane protein</topology>
    </subcellularLocation>
</comment>
<feature type="transmembrane region" description="Helical" evidence="6">
    <location>
        <begin position="46"/>
        <end position="65"/>
    </location>
</feature>
<feature type="transmembrane region" description="Helical" evidence="6">
    <location>
        <begin position="153"/>
        <end position="177"/>
    </location>
</feature>
<evidence type="ECO:0000256" key="2">
    <source>
        <dbReference type="ARBA" id="ARBA00022475"/>
    </source>
</evidence>
<reference evidence="7 8" key="1">
    <citation type="submission" date="2015-09" db="EMBL/GenBank/DDBJ databases">
        <title>Genome sequencing project for genomic taxonomy and phylogenomics of Bacillus-like bacteria.</title>
        <authorList>
            <person name="Liu B."/>
            <person name="Wang J."/>
            <person name="Zhu Y."/>
            <person name="Liu G."/>
            <person name="Chen Q."/>
            <person name="Chen Z."/>
            <person name="Lan J."/>
            <person name="Che J."/>
            <person name="Ge C."/>
            <person name="Shi H."/>
            <person name="Pan Z."/>
            <person name="Liu X."/>
        </authorList>
    </citation>
    <scope>NUCLEOTIDE SEQUENCE [LARGE SCALE GENOMIC DNA]</scope>
    <source>
        <strain evidence="7 8">FJAT-18043</strain>
    </source>
</reference>
<sequence>MNIFYHTFGFIPQLLLALPFVLALLFYLLAVWSTNRRYKSWPIYRTVCWAFGVVLATIAVAGPLANRAHVDFTAHMFGHLLLGMLAPLLMAMAAPMTLLLRTLSVPFARRLLKVLRSWPLIMFTHPIAASFLNIGGLWLLYTTSLYSLMHESVLLHLVVHFHVFLAGYLFTVSMIYIDPIPHRFPFLDRAILLAAAIAGHGILSKYIYAHPPNGVLLKEAEIGGMLMYYGGDAIDIVLIFILCLHWFRATRPRIGLAIGQ</sequence>
<dbReference type="PATRIC" id="fig|1637975.4.peg.2572"/>
<dbReference type="InterPro" id="IPR019108">
    <property type="entry name" value="Caa3_assmbl_CtaG-rel"/>
</dbReference>
<feature type="transmembrane region" description="Helical" evidence="6">
    <location>
        <begin position="120"/>
        <end position="141"/>
    </location>
</feature>
<evidence type="ECO:0000256" key="5">
    <source>
        <dbReference type="ARBA" id="ARBA00023136"/>
    </source>
</evidence>